<dbReference type="SUPFAM" id="SSF88723">
    <property type="entry name" value="PIN domain-like"/>
    <property type="match status" value="1"/>
</dbReference>
<reference evidence="21 22" key="1">
    <citation type="submission" date="2018-11" db="EMBL/GenBank/DDBJ databases">
        <title>Genome sequencing of Lautropia sp. KCOM 2505 (= ChDC F240).</title>
        <authorList>
            <person name="Kook J.-K."/>
            <person name="Park S.-N."/>
            <person name="Lim Y.K."/>
        </authorList>
    </citation>
    <scope>NUCLEOTIDE SEQUENCE [LARGE SCALE GENOMIC DNA]</scope>
    <source>
        <strain evidence="21 22">KCOM 2505</strain>
    </source>
</reference>
<dbReference type="FunFam" id="1.10.150.20:FF:000002">
    <property type="entry name" value="DNA polymerase I"/>
    <property type="match status" value="1"/>
</dbReference>
<feature type="domain" description="5'-3' exonuclease" evidence="19">
    <location>
        <begin position="6"/>
        <end position="273"/>
    </location>
</feature>
<dbReference type="InterPro" id="IPR001098">
    <property type="entry name" value="DNA-dir_DNA_pol_A_palm_dom"/>
</dbReference>
<dbReference type="Proteomes" id="UP000270261">
    <property type="component" value="Unassembled WGS sequence"/>
</dbReference>
<dbReference type="SUPFAM" id="SSF53098">
    <property type="entry name" value="Ribonuclease H-like"/>
    <property type="match status" value="1"/>
</dbReference>
<keyword evidence="13 17" id="KW-0238">DNA-binding</keyword>
<dbReference type="CDD" id="cd09859">
    <property type="entry name" value="PIN_53EXO"/>
    <property type="match status" value="1"/>
</dbReference>
<evidence type="ECO:0000256" key="9">
    <source>
        <dbReference type="ARBA" id="ARBA00022763"/>
    </source>
</evidence>
<dbReference type="InterPro" id="IPR036279">
    <property type="entry name" value="5-3_exonuclease_C_sf"/>
</dbReference>
<dbReference type="SUPFAM" id="SSF56672">
    <property type="entry name" value="DNA/RNA polymerases"/>
    <property type="match status" value="1"/>
</dbReference>
<keyword evidence="5 17" id="KW-0808">Transferase</keyword>
<keyword evidence="12 17" id="KW-0239">DNA-directed DNA polymerase</keyword>
<dbReference type="Gene3D" id="3.40.50.1010">
    <property type="entry name" value="5'-nuclease"/>
    <property type="match status" value="1"/>
</dbReference>
<dbReference type="PRINTS" id="PR00868">
    <property type="entry name" value="DNAPOLI"/>
</dbReference>
<dbReference type="CDD" id="cd08637">
    <property type="entry name" value="DNA_pol_A_pol_I_C"/>
    <property type="match status" value="1"/>
</dbReference>
<dbReference type="Pfam" id="PF00476">
    <property type="entry name" value="DNA_pol_A"/>
    <property type="match status" value="1"/>
</dbReference>
<sequence>MTKPSDKTLLLVDGSSYLFRAYHALPDLRNKAGEPTGAIHGMVGMLRRLRDDTRLHGGATRGAVIFDAPGRTFRDDLYEHYKANRASTPEDLVAQIAPIHELTQALGWPLLVVPGIEADDVIGTLATQARRAGMRTVISTGDKDLAQLVDDETILVNTMTRDGVPPVPMDAAGVREKFGVNPDQIIDFLSLTGDTVDNVPGVDKVGPKTAAKWLNEYGTLDALMAQADAIRGKVGENLRAALDWLPKGRELVTVLRDADLSAWVGGIDQLQLRDEDEETLLRLFDRWELRTFARRLVAERQRREGGAAGGLAGGIDGLAAGTAGGIDGLHAQGLAASGSRVFAEGGSTAGSGAAAGVSGTTGAAGTVAGGGPGAGGIPAGSGAGAAGAGAASGPRGAGVAAALAEFTGGHFTRDGIVLDAPPAGELHTVMITTRAALEDWLAKAQAADRVAIDTETTALDARQAHLVGISLAVSPWEGAYIPVGHSYAGVPDQLPLDEVLAVLKPWLEDDRPQKVGQNIKYDMHVLANHGVRLRGVADDTMLESYVLEAHRTHGMDALAGRHLNRLTTAYESVAGKGAKAIGFDQVALEVAAPYAAEDADVTLQLHRVMAPAIAANETLQYVYRDIEMPTLQVLFDMERHGVLLDGALLKQQSVELATQMLALEKQAHELAGQPFNLGSTKQLGEILFGQLGLPVVKKTPAGKPSTDESVLEKLALDYPLPKVLLQWRGLSKLRSTYTDKLPDMMDAQGRVHTTYSQATAITGRLASSEPNLQNIPVRTPEGRRIREAFIAPPGYRMMSADYSQIELRIMAHISQDAGLLKAFAAGEDVHRATAAEVFGVPLAEVDSEQRRYAKVINFGLIYGMSAFGLAANLGIERGAAQAYIDRYFARYPGVAAYMERTRLQAREQGYVETVFGRRLWLPEIASGNVGKRQMAERAAINAPMQGTAADLIKLAMIDVHAWLQREQLEARLVMQVHDELVLEVPEAEVERLKTALPARMAGVASLSVPLLAEVGVGANWEQAH</sequence>
<evidence type="ECO:0000256" key="4">
    <source>
        <dbReference type="ARBA" id="ARBA00020311"/>
    </source>
</evidence>
<dbReference type="InterPro" id="IPR043502">
    <property type="entry name" value="DNA/RNA_pol_sf"/>
</dbReference>
<dbReference type="InterPro" id="IPR029060">
    <property type="entry name" value="PIN-like_dom_sf"/>
</dbReference>
<feature type="domain" description="DNA-directed DNA polymerase family A palm" evidence="20">
    <location>
        <begin position="782"/>
        <end position="988"/>
    </location>
</feature>
<dbReference type="Gene3D" id="1.10.150.20">
    <property type="entry name" value="5' to 3' exonuclease, C-terminal subdomain"/>
    <property type="match status" value="2"/>
</dbReference>
<dbReference type="FunFam" id="3.30.420.10:FF:000026">
    <property type="entry name" value="DNA polymerase I"/>
    <property type="match status" value="1"/>
</dbReference>
<evidence type="ECO:0000313" key="22">
    <source>
        <dbReference type="Proteomes" id="UP000270261"/>
    </source>
</evidence>
<dbReference type="InterPro" id="IPR008918">
    <property type="entry name" value="HhH2"/>
</dbReference>
<dbReference type="InterPro" id="IPR002562">
    <property type="entry name" value="3'-5'_exonuclease_dom"/>
</dbReference>
<dbReference type="OrthoDB" id="9806424at2"/>
<dbReference type="CDD" id="cd09898">
    <property type="entry name" value="H3TH_53EXO"/>
    <property type="match status" value="1"/>
</dbReference>
<keyword evidence="10 17" id="KW-0378">Hydrolase</keyword>
<accession>A0A426FSG6</accession>
<dbReference type="RefSeq" id="WP_125095072.1">
    <property type="nucleotide sequence ID" value="NZ_RRUE01000001.1"/>
</dbReference>
<dbReference type="SMART" id="SM00279">
    <property type="entry name" value="HhH2"/>
    <property type="match status" value="1"/>
</dbReference>
<evidence type="ECO:0000256" key="7">
    <source>
        <dbReference type="ARBA" id="ARBA00022705"/>
    </source>
</evidence>
<comment type="subunit">
    <text evidence="2">Single-chain monomer with multiple functions.</text>
</comment>
<dbReference type="FunFam" id="3.40.50.1010:FF:000001">
    <property type="entry name" value="DNA polymerase I"/>
    <property type="match status" value="1"/>
</dbReference>
<dbReference type="NCBIfam" id="NF004397">
    <property type="entry name" value="PRK05755.1"/>
    <property type="match status" value="1"/>
</dbReference>
<dbReference type="Pfam" id="PF02739">
    <property type="entry name" value="5_3_exonuc_N"/>
    <property type="match status" value="1"/>
</dbReference>
<keyword evidence="9 17" id="KW-0227">DNA damage</keyword>
<comment type="similarity">
    <text evidence="1 17">Belongs to the DNA polymerase type-A family.</text>
</comment>
<dbReference type="InterPro" id="IPR018320">
    <property type="entry name" value="DNA_polymerase_1"/>
</dbReference>
<dbReference type="GO" id="GO:0006261">
    <property type="term" value="P:DNA-templated DNA replication"/>
    <property type="evidence" value="ECO:0007669"/>
    <property type="project" value="UniProtKB-UniRule"/>
</dbReference>
<keyword evidence="6 17" id="KW-0548">Nucleotidyltransferase</keyword>
<dbReference type="GO" id="GO:0008409">
    <property type="term" value="F:5'-3' exonuclease activity"/>
    <property type="evidence" value="ECO:0007669"/>
    <property type="project" value="UniProtKB-UniRule"/>
</dbReference>
<dbReference type="InterPro" id="IPR019760">
    <property type="entry name" value="DNA-dir_DNA_pol_A_CS"/>
</dbReference>
<evidence type="ECO:0000256" key="10">
    <source>
        <dbReference type="ARBA" id="ARBA00022801"/>
    </source>
</evidence>
<keyword evidence="11 17" id="KW-0269">Exonuclease</keyword>
<evidence type="ECO:0000256" key="16">
    <source>
        <dbReference type="NCBIfam" id="TIGR00593"/>
    </source>
</evidence>
<evidence type="ECO:0000256" key="5">
    <source>
        <dbReference type="ARBA" id="ARBA00022679"/>
    </source>
</evidence>
<evidence type="ECO:0000259" key="20">
    <source>
        <dbReference type="SMART" id="SM00482"/>
    </source>
</evidence>
<dbReference type="GO" id="GO:0006302">
    <property type="term" value="P:double-strand break repair"/>
    <property type="evidence" value="ECO:0007669"/>
    <property type="project" value="TreeGrafter"/>
</dbReference>
<dbReference type="AlphaFoldDB" id="A0A426FSG6"/>
<organism evidence="21 22">
    <name type="scientific">Lautropia dentalis</name>
    <dbReference type="NCBI Taxonomy" id="2490857"/>
    <lineage>
        <taxon>Bacteria</taxon>
        <taxon>Pseudomonadati</taxon>
        <taxon>Pseudomonadota</taxon>
        <taxon>Betaproteobacteria</taxon>
        <taxon>Burkholderiales</taxon>
        <taxon>Burkholderiaceae</taxon>
        <taxon>Lautropia</taxon>
    </lineage>
</organism>
<comment type="function">
    <text evidence="17">In addition to polymerase activity, this DNA polymerase exhibits 3'-5' and 5'-3' exonuclease activity.</text>
</comment>
<dbReference type="InterPro" id="IPR020046">
    <property type="entry name" value="5-3_exonucl_a-hlix_arch_N"/>
</dbReference>
<dbReference type="InterPro" id="IPR012337">
    <property type="entry name" value="RNaseH-like_sf"/>
</dbReference>
<gene>
    <name evidence="17 21" type="primary">polA</name>
    <name evidence="21" type="ORF">EHV23_05660</name>
</gene>
<evidence type="ECO:0000256" key="12">
    <source>
        <dbReference type="ARBA" id="ARBA00022932"/>
    </source>
</evidence>
<dbReference type="SMART" id="SM00474">
    <property type="entry name" value="35EXOc"/>
    <property type="match status" value="1"/>
</dbReference>
<feature type="domain" description="3'-5' exonuclease" evidence="18">
    <location>
        <begin position="428"/>
        <end position="614"/>
    </location>
</feature>
<keyword evidence="8" id="KW-0540">Nuclease</keyword>
<evidence type="ECO:0000256" key="3">
    <source>
        <dbReference type="ARBA" id="ARBA00012417"/>
    </source>
</evidence>
<dbReference type="FunFam" id="1.10.150.20:FF:000003">
    <property type="entry name" value="DNA polymerase I"/>
    <property type="match status" value="1"/>
</dbReference>
<evidence type="ECO:0000256" key="8">
    <source>
        <dbReference type="ARBA" id="ARBA00022722"/>
    </source>
</evidence>
<evidence type="ECO:0000256" key="14">
    <source>
        <dbReference type="ARBA" id="ARBA00023204"/>
    </source>
</evidence>
<dbReference type="EC" id="2.7.7.7" evidence="3 16"/>
<dbReference type="Pfam" id="PF01612">
    <property type="entry name" value="DNA_pol_A_exo1"/>
    <property type="match status" value="1"/>
</dbReference>
<evidence type="ECO:0000259" key="19">
    <source>
        <dbReference type="SMART" id="SM00475"/>
    </source>
</evidence>
<dbReference type="FunFam" id="1.20.1060.10:FF:000001">
    <property type="entry name" value="DNA polymerase I"/>
    <property type="match status" value="1"/>
</dbReference>
<dbReference type="GO" id="GO:0003677">
    <property type="term" value="F:DNA binding"/>
    <property type="evidence" value="ECO:0007669"/>
    <property type="project" value="UniProtKB-UniRule"/>
</dbReference>
<dbReference type="Gene3D" id="3.30.420.10">
    <property type="entry name" value="Ribonuclease H-like superfamily/Ribonuclease H"/>
    <property type="match status" value="1"/>
</dbReference>
<evidence type="ECO:0000256" key="1">
    <source>
        <dbReference type="ARBA" id="ARBA00007705"/>
    </source>
</evidence>
<dbReference type="InterPro" id="IPR036397">
    <property type="entry name" value="RNaseH_sf"/>
</dbReference>
<dbReference type="SUPFAM" id="SSF47807">
    <property type="entry name" value="5' to 3' exonuclease, C-terminal subdomain"/>
    <property type="match status" value="1"/>
</dbReference>
<keyword evidence="22" id="KW-1185">Reference proteome</keyword>
<dbReference type="PANTHER" id="PTHR10133:SF27">
    <property type="entry name" value="DNA POLYMERASE NU"/>
    <property type="match status" value="1"/>
</dbReference>
<evidence type="ECO:0000256" key="2">
    <source>
        <dbReference type="ARBA" id="ARBA00011541"/>
    </source>
</evidence>
<keyword evidence="7 17" id="KW-0235">DNA replication</keyword>
<evidence type="ECO:0000313" key="21">
    <source>
        <dbReference type="EMBL" id="RRN45643.1"/>
    </source>
</evidence>
<dbReference type="PROSITE" id="PS00447">
    <property type="entry name" value="DNA_POLYMERASE_A"/>
    <property type="match status" value="1"/>
</dbReference>
<keyword evidence="14 17" id="KW-0234">DNA repair</keyword>
<protein>
    <recommendedName>
        <fullName evidence="4 16">DNA polymerase I</fullName>
        <ecNumber evidence="3 16">2.7.7.7</ecNumber>
    </recommendedName>
</protein>
<evidence type="ECO:0000256" key="13">
    <source>
        <dbReference type="ARBA" id="ARBA00023125"/>
    </source>
</evidence>
<name>A0A426FSG6_9BURK</name>
<dbReference type="Gene3D" id="1.20.1060.10">
    <property type="entry name" value="Taq DNA Polymerase, Chain T, domain 4"/>
    <property type="match status" value="1"/>
</dbReference>
<dbReference type="InterPro" id="IPR002298">
    <property type="entry name" value="DNA_polymerase_A"/>
</dbReference>
<dbReference type="NCBIfam" id="TIGR00593">
    <property type="entry name" value="pola"/>
    <property type="match status" value="1"/>
</dbReference>
<dbReference type="InterPro" id="IPR020045">
    <property type="entry name" value="DNA_polI_H3TH"/>
</dbReference>
<dbReference type="CDD" id="cd06139">
    <property type="entry name" value="DNA_polA_I_Ecoli_like_exo"/>
    <property type="match status" value="1"/>
</dbReference>
<evidence type="ECO:0000259" key="18">
    <source>
        <dbReference type="SMART" id="SM00474"/>
    </source>
</evidence>
<comment type="catalytic activity">
    <reaction evidence="15 17">
        <text>DNA(n) + a 2'-deoxyribonucleoside 5'-triphosphate = DNA(n+1) + diphosphate</text>
        <dbReference type="Rhea" id="RHEA:22508"/>
        <dbReference type="Rhea" id="RHEA-COMP:17339"/>
        <dbReference type="Rhea" id="RHEA-COMP:17340"/>
        <dbReference type="ChEBI" id="CHEBI:33019"/>
        <dbReference type="ChEBI" id="CHEBI:61560"/>
        <dbReference type="ChEBI" id="CHEBI:173112"/>
        <dbReference type="EC" id="2.7.7.7"/>
    </reaction>
</comment>
<dbReference type="SMART" id="SM00482">
    <property type="entry name" value="POLAc"/>
    <property type="match status" value="1"/>
</dbReference>
<comment type="caution">
    <text evidence="21">The sequence shown here is derived from an EMBL/GenBank/DDBJ whole genome shotgun (WGS) entry which is preliminary data.</text>
</comment>
<proteinExistence type="inferred from homology"/>
<evidence type="ECO:0000256" key="6">
    <source>
        <dbReference type="ARBA" id="ARBA00022695"/>
    </source>
</evidence>
<dbReference type="Gene3D" id="3.30.70.370">
    <property type="match status" value="1"/>
</dbReference>
<evidence type="ECO:0000256" key="17">
    <source>
        <dbReference type="RuleBase" id="RU004460"/>
    </source>
</evidence>
<dbReference type="EMBL" id="RRUE01000001">
    <property type="protein sequence ID" value="RRN45643.1"/>
    <property type="molecule type" value="Genomic_DNA"/>
</dbReference>
<dbReference type="GO" id="GO:0003887">
    <property type="term" value="F:DNA-directed DNA polymerase activity"/>
    <property type="evidence" value="ECO:0007669"/>
    <property type="project" value="UniProtKB-UniRule"/>
</dbReference>
<evidence type="ECO:0000256" key="11">
    <source>
        <dbReference type="ARBA" id="ARBA00022839"/>
    </source>
</evidence>
<dbReference type="PANTHER" id="PTHR10133">
    <property type="entry name" value="DNA POLYMERASE I"/>
    <property type="match status" value="1"/>
</dbReference>
<dbReference type="InterPro" id="IPR002421">
    <property type="entry name" value="5-3_exonuclease"/>
</dbReference>
<dbReference type="GO" id="GO:0008408">
    <property type="term" value="F:3'-5' exonuclease activity"/>
    <property type="evidence" value="ECO:0007669"/>
    <property type="project" value="UniProtKB-UniRule"/>
</dbReference>
<evidence type="ECO:0000256" key="15">
    <source>
        <dbReference type="ARBA" id="ARBA00049244"/>
    </source>
</evidence>
<dbReference type="SMART" id="SM00475">
    <property type="entry name" value="53EXOc"/>
    <property type="match status" value="1"/>
</dbReference>
<dbReference type="Pfam" id="PF01367">
    <property type="entry name" value="5_3_exonuc"/>
    <property type="match status" value="1"/>
</dbReference>